<dbReference type="GO" id="GO:0008777">
    <property type="term" value="F:acetylornithine deacetylase activity"/>
    <property type="evidence" value="ECO:0007669"/>
    <property type="project" value="UniProtKB-EC"/>
</dbReference>
<dbReference type="InterPro" id="IPR001261">
    <property type="entry name" value="ArgE/DapE_CS"/>
</dbReference>
<dbReference type="InterPro" id="IPR002933">
    <property type="entry name" value="Peptidase_M20"/>
</dbReference>
<dbReference type="InterPro" id="IPR017706">
    <property type="entry name" value="Peptidase_M20/DapE_YgeY"/>
</dbReference>
<dbReference type="AlphaFoldDB" id="A0A644ZP69"/>
<dbReference type="GO" id="GO:0046872">
    <property type="term" value="F:metal ion binding"/>
    <property type="evidence" value="ECO:0007669"/>
    <property type="project" value="UniProtKB-KW"/>
</dbReference>
<feature type="domain" description="Peptidase M20 dimerisation" evidence="5">
    <location>
        <begin position="192"/>
        <end position="299"/>
    </location>
</feature>
<dbReference type="PROSITE" id="PS00758">
    <property type="entry name" value="ARGE_DAPE_CPG2_1"/>
    <property type="match status" value="1"/>
</dbReference>
<keyword evidence="2" id="KW-0479">Metal-binding</keyword>
<evidence type="ECO:0000256" key="2">
    <source>
        <dbReference type="ARBA" id="ARBA00022723"/>
    </source>
</evidence>
<protein>
    <submittedName>
        <fullName evidence="6">Acetylornithine deacetylase</fullName>
        <ecNumber evidence="6">3.5.1.16</ecNumber>
    </submittedName>
</protein>
<keyword evidence="3 6" id="KW-0378">Hydrolase</keyword>
<dbReference type="NCBIfam" id="TIGR03526">
    <property type="entry name" value="selenium_YgeY"/>
    <property type="match status" value="1"/>
</dbReference>
<evidence type="ECO:0000256" key="1">
    <source>
        <dbReference type="ARBA" id="ARBA00001947"/>
    </source>
</evidence>
<sequence length="416" mass="46071">MHMTRRSKGNSKMTIQEQIRAKAAEYRDYTALNLSKMVQTKSYSSQEEDVCRLIVTLCEEAGFDEVYIDGLGSVIGRVGNGPKKLAFDAHIDTVEVGNLKNWDFDPFSGEIKDGKVFGRGTSDQKGGAASMITAGRILKELGYGGEYTVYFTFTVMEEDCDGMCWKYLIEEENFRPDLVVSTEPTSCRLYRGHRGRMEIRVILKGISCHGSAPERGVSAAYKAAKAALAIEQLNKDLQPDAEKFLGKGTITVSQMDVKGPSQCAVADYAMLYCDRRLTWGEDADLAISQVREYIAKATGDDPSAIVVEMPNYEKIGWTKKPYSQELYFPTWKIDADHPLVEAGVAGHEALFGKKPVVDKWTFSTNLVATTGRHKIPAIGFGPGDEAQAHAPNEINRVDDLEICAAFYAMLPYSLEK</sequence>
<gene>
    <name evidence="6" type="primary">argE_6</name>
    <name evidence="6" type="ORF">SDC9_86077</name>
</gene>
<dbReference type="Pfam" id="PF01546">
    <property type="entry name" value="Peptidase_M20"/>
    <property type="match status" value="1"/>
</dbReference>
<dbReference type="SUPFAM" id="SSF53187">
    <property type="entry name" value="Zn-dependent exopeptidases"/>
    <property type="match status" value="1"/>
</dbReference>
<dbReference type="InterPro" id="IPR011650">
    <property type="entry name" value="Peptidase_M20_dimer"/>
</dbReference>
<dbReference type="NCBIfam" id="NF009555">
    <property type="entry name" value="PRK13004.1"/>
    <property type="match status" value="1"/>
</dbReference>
<dbReference type="EC" id="3.5.1.16" evidence="6"/>
<dbReference type="PANTHER" id="PTHR43808:SF31">
    <property type="entry name" value="N-ACETYL-L-CITRULLINE DEACETYLASE"/>
    <property type="match status" value="1"/>
</dbReference>
<dbReference type="InterPro" id="IPR050072">
    <property type="entry name" value="Peptidase_M20A"/>
</dbReference>
<dbReference type="PANTHER" id="PTHR43808">
    <property type="entry name" value="ACETYLORNITHINE DEACETYLASE"/>
    <property type="match status" value="1"/>
</dbReference>
<proteinExistence type="predicted"/>
<dbReference type="GO" id="GO:0006526">
    <property type="term" value="P:L-arginine biosynthetic process"/>
    <property type="evidence" value="ECO:0007669"/>
    <property type="project" value="TreeGrafter"/>
</dbReference>
<organism evidence="6">
    <name type="scientific">bioreactor metagenome</name>
    <dbReference type="NCBI Taxonomy" id="1076179"/>
    <lineage>
        <taxon>unclassified sequences</taxon>
        <taxon>metagenomes</taxon>
        <taxon>ecological metagenomes</taxon>
    </lineage>
</organism>
<name>A0A644ZP69_9ZZZZ</name>
<dbReference type="EMBL" id="VSSQ01008642">
    <property type="protein sequence ID" value="MPM39444.1"/>
    <property type="molecule type" value="Genomic_DNA"/>
</dbReference>
<keyword evidence="4" id="KW-0862">Zinc</keyword>
<comment type="cofactor">
    <cofactor evidence="1">
        <name>Zn(2+)</name>
        <dbReference type="ChEBI" id="CHEBI:29105"/>
    </cofactor>
</comment>
<evidence type="ECO:0000313" key="6">
    <source>
        <dbReference type="EMBL" id="MPM39444.1"/>
    </source>
</evidence>
<dbReference type="SUPFAM" id="SSF55031">
    <property type="entry name" value="Bacterial exopeptidase dimerisation domain"/>
    <property type="match status" value="1"/>
</dbReference>
<evidence type="ECO:0000256" key="4">
    <source>
        <dbReference type="ARBA" id="ARBA00022833"/>
    </source>
</evidence>
<accession>A0A644ZP69</accession>
<evidence type="ECO:0000259" key="5">
    <source>
        <dbReference type="Pfam" id="PF07687"/>
    </source>
</evidence>
<dbReference type="Pfam" id="PF07687">
    <property type="entry name" value="M20_dimer"/>
    <property type="match status" value="1"/>
</dbReference>
<comment type="caution">
    <text evidence="6">The sequence shown here is derived from an EMBL/GenBank/DDBJ whole genome shotgun (WGS) entry which is preliminary data.</text>
</comment>
<dbReference type="InterPro" id="IPR036264">
    <property type="entry name" value="Bact_exopeptidase_dim_dom"/>
</dbReference>
<dbReference type="Gene3D" id="3.30.70.360">
    <property type="match status" value="1"/>
</dbReference>
<evidence type="ECO:0000256" key="3">
    <source>
        <dbReference type="ARBA" id="ARBA00022801"/>
    </source>
</evidence>
<dbReference type="Gene3D" id="3.40.630.10">
    <property type="entry name" value="Zn peptidases"/>
    <property type="match status" value="1"/>
</dbReference>
<reference evidence="6" key="1">
    <citation type="submission" date="2019-08" db="EMBL/GenBank/DDBJ databases">
        <authorList>
            <person name="Kucharzyk K."/>
            <person name="Murdoch R.W."/>
            <person name="Higgins S."/>
            <person name="Loffler F."/>
        </authorList>
    </citation>
    <scope>NUCLEOTIDE SEQUENCE</scope>
</reference>